<sequence>MNSKPGKGSPEMNSKPELINTMFIRHSKIYSCIFEDRSSSEMDSLYGSRVYSGAIHPISGAVPKKIHGHKRNRHHKSF</sequence>
<protein>
    <submittedName>
        <fullName evidence="1">Uncharacterized protein</fullName>
    </submittedName>
</protein>
<comment type="caution">
    <text evidence="1">The sequence shown here is derived from an EMBL/GenBank/DDBJ whole genome shotgun (WGS) entry which is preliminary data.</text>
</comment>
<proteinExistence type="predicted"/>
<dbReference type="Proteomes" id="UP000807504">
    <property type="component" value="Unassembled WGS sequence"/>
</dbReference>
<keyword evidence="2" id="KW-1185">Reference proteome</keyword>
<accession>A0A8T0FYD5</accession>
<reference evidence="1" key="1">
    <citation type="journal article" date="2020" name="bioRxiv">
        <title>Chromosome-level reference genome of the European wasp spider Argiope bruennichi: a resource for studies on range expansion and evolutionary adaptation.</title>
        <authorList>
            <person name="Sheffer M.M."/>
            <person name="Hoppe A."/>
            <person name="Krehenwinkel H."/>
            <person name="Uhl G."/>
            <person name="Kuss A.W."/>
            <person name="Jensen L."/>
            <person name="Jensen C."/>
            <person name="Gillespie R.G."/>
            <person name="Hoff K.J."/>
            <person name="Prost S."/>
        </authorList>
    </citation>
    <scope>NUCLEOTIDE SEQUENCE</scope>
</reference>
<organism evidence="1 2">
    <name type="scientific">Argiope bruennichi</name>
    <name type="common">Wasp spider</name>
    <name type="synonym">Aranea bruennichi</name>
    <dbReference type="NCBI Taxonomy" id="94029"/>
    <lineage>
        <taxon>Eukaryota</taxon>
        <taxon>Metazoa</taxon>
        <taxon>Ecdysozoa</taxon>
        <taxon>Arthropoda</taxon>
        <taxon>Chelicerata</taxon>
        <taxon>Arachnida</taxon>
        <taxon>Araneae</taxon>
        <taxon>Araneomorphae</taxon>
        <taxon>Entelegynae</taxon>
        <taxon>Araneoidea</taxon>
        <taxon>Araneidae</taxon>
        <taxon>Argiope</taxon>
    </lineage>
</organism>
<name>A0A8T0FYD5_ARGBR</name>
<dbReference type="AlphaFoldDB" id="A0A8T0FYD5"/>
<evidence type="ECO:0000313" key="1">
    <source>
        <dbReference type="EMBL" id="KAF8793853.1"/>
    </source>
</evidence>
<reference evidence="1" key="2">
    <citation type="submission" date="2020-06" db="EMBL/GenBank/DDBJ databases">
        <authorList>
            <person name="Sheffer M."/>
        </authorList>
    </citation>
    <scope>NUCLEOTIDE SEQUENCE</scope>
</reference>
<evidence type="ECO:0000313" key="2">
    <source>
        <dbReference type="Proteomes" id="UP000807504"/>
    </source>
</evidence>
<gene>
    <name evidence="1" type="ORF">HNY73_001888</name>
</gene>
<dbReference type="EMBL" id="JABXBU010000002">
    <property type="protein sequence ID" value="KAF8793853.1"/>
    <property type="molecule type" value="Genomic_DNA"/>
</dbReference>